<dbReference type="EMBL" id="CAOS01000013">
    <property type="protein sequence ID" value="CCO09152.1"/>
    <property type="molecule type" value="Genomic_DNA"/>
</dbReference>
<dbReference type="GO" id="GO:0006417">
    <property type="term" value="P:regulation of translation"/>
    <property type="evidence" value="ECO:0007669"/>
    <property type="project" value="UniProtKB-KW"/>
</dbReference>
<keyword evidence="2 5" id="KW-1005">Bacterial flagellum biogenesis</keyword>
<keyword evidence="4 5" id="KW-0143">Chaperone</keyword>
<dbReference type="PANTHER" id="PTHR39190:SF1">
    <property type="entry name" value="FLAGELLAR ASSEMBLY FACTOR FLIW"/>
    <property type="match status" value="1"/>
</dbReference>
<keyword evidence="1 5" id="KW-0963">Cytoplasm</keyword>
<comment type="subcellular location">
    <subcellularLocation>
        <location evidence="5">Cytoplasm</location>
    </subcellularLocation>
</comment>
<dbReference type="GO" id="GO:0005737">
    <property type="term" value="C:cytoplasm"/>
    <property type="evidence" value="ECO:0007669"/>
    <property type="project" value="UniProtKB-SubCell"/>
</dbReference>
<dbReference type="eggNOG" id="COG1699">
    <property type="taxonomic scope" value="Bacteria"/>
</dbReference>
<gene>
    <name evidence="5" type="primary">fliW</name>
    <name evidence="6" type="ORF">DESHY_60324</name>
</gene>
<dbReference type="InterPro" id="IPR024046">
    <property type="entry name" value="Flagellar_assmbl_FliW_dom_sf"/>
</dbReference>
<evidence type="ECO:0000256" key="1">
    <source>
        <dbReference type="ARBA" id="ARBA00022490"/>
    </source>
</evidence>
<dbReference type="RefSeq" id="WP_008413009.1">
    <property type="nucleotide sequence ID" value="NZ_CAOS01000013.1"/>
</dbReference>
<dbReference type="GO" id="GO:0044780">
    <property type="term" value="P:bacterial-type flagellum assembly"/>
    <property type="evidence" value="ECO:0007669"/>
    <property type="project" value="UniProtKB-UniRule"/>
</dbReference>
<dbReference type="STRING" id="1121428.DESHY_60324"/>
<accession>K8E0N1</accession>
<evidence type="ECO:0000313" key="6">
    <source>
        <dbReference type="EMBL" id="CCO09152.1"/>
    </source>
</evidence>
<dbReference type="Proteomes" id="UP000009315">
    <property type="component" value="Unassembled WGS sequence"/>
</dbReference>
<comment type="function">
    <text evidence="5">Acts as an anti-CsrA protein, binds CsrA and prevents it from repressing translation of its target genes, one of which is flagellin. Binds to flagellin and participates in the assembly of the flagellum.</text>
</comment>
<dbReference type="InterPro" id="IPR003775">
    <property type="entry name" value="Flagellar_assembly_factor_FliW"/>
</dbReference>
<comment type="similarity">
    <text evidence="5">Belongs to the FliW family.</text>
</comment>
<dbReference type="PANTHER" id="PTHR39190">
    <property type="entry name" value="FLAGELLAR ASSEMBLY FACTOR FLIW"/>
    <property type="match status" value="1"/>
</dbReference>
<evidence type="ECO:0000256" key="4">
    <source>
        <dbReference type="ARBA" id="ARBA00023186"/>
    </source>
</evidence>
<evidence type="ECO:0000256" key="5">
    <source>
        <dbReference type="HAMAP-Rule" id="MF_01185"/>
    </source>
</evidence>
<organism evidence="6 7">
    <name type="scientific">Desulforamulus hydrothermalis Lam5 = DSM 18033</name>
    <dbReference type="NCBI Taxonomy" id="1121428"/>
    <lineage>
        <taxon>Bacteria</taxon>
        <taxon>Bacillati</taxon>
        <taxon>Bacillota</taxon>
        <taxon>Clostridia</taxon>
        <taxon>Eubacteriales</taxon>
        <taxon>Peptococcaceae</taxon>
        <taxon>Desulforamulus</taxon>
    </lineage>
</organism>
<dbReference type="AlphaFoldDB" id="K8E0N1"/>
<evidence type="ECO:0000313" key="7">
    <source>
        <dbReference type="Proteomes" id="UP000009315"/>
    </source>
</evidence>
<keyword evidence="7" id="KW-1185">Reference proteome</keyword>
<protein>
    <recommendedName>
        <fullName evidence="5">Flagellar assembly factor FliW</fullName>
    </recommendedName>
</protein>
<dbReference type="HAMAP" id="MF_01185">
    <property type="entry name" value="FliW"/>
    <property type="match status" value="1"/>
</dbReference>
<comment type="caution">
    <text evidence="6">The sequence shown here is derived from an EMBL/GenBank/DDBJ whole genome shotgun (WGS) entry which is preliminary data.</text>
</comment>
<keyword evidence="6" id="KW-0969">Cilium</keyword>
<dbReference type="SUPFAM" id="SSF141457">
    <property type="entry name" value="BH3618-like"/>
    <property type="match status" value="1"/>
</dbReference>
<proteinExistence type="inferred from homology"/>
<name>K8E0N1_9FIRM</name>
<evidence type="ECO:0000256" key="3">
    <source>
        <dbReference type="ARBA" id="ARBA00022845"/>
    </source>
</evidence>
<reference evidence="6 7" key="1">
    <citation type="journal article" date="2013" name="Genome Announc.">
        <title>Genome Sequence of the Sulfate-Reducing Bacterium Desulfotomaculum hydrothermale Lam5(T).</title>
        <authorList>
            <person name="Amin O."/>
            <person name="Fardeau M.L."/>
            <person name="Valette O."/>
            <person name="Hirschler-Rea A."/>
            <person name="Barbe V."/>
            <person name="Medigue C."/>
            <person name="Vacherie B."/>
            <person name="Ollivier B."/>
            <person name="Bertin P.N."/>
            <person name="Dolla A."/>
        </authorList>
    </citation>
    <scope>NUCLEOTIDE SEQUENCE [LARGE SCALE GENOMIC DNA]</scope>
    <source>
        <strain evidence="7">Lam5 / DSM 18033</strain>
    </source>
</reference>
<keyword evidence="3 5" id="KW-0810">Translation regulation</keyword>
<evidence type="ECO:0000256" key="2">
    <source>
        <dbReference type="ARBA" id="ARBA00022795"/>
    </source>
</evidence>
<keyword evidence="6" id="KW-0966">Cell projection</keyword>
<dbReference type="Gene3D" id="2.30.290.10">
    <property type="entry name" value="BH3618-like"/>
    <property type="match status" value="1"/>
</dbReference>
<dbReference type="OrthoDB" id="9801235at2"/>
<keyword evidence="6" id="KW-0282">Flagellum</keyword>
<sequence>MDQTTANGVKITFEQGLPGFEELRAFYISKPLADSPFYYLQAAPPEDICLLLINPFEVTTAYEFNLPEAVLAVLEIKEPADVAVFNVVNARQGLANATVNLQAPVVINVRQQKGMQVVLNEPAWQVREPLSNLLQGKVGQAC</sequence>
<dbReference type="Pfam" id="PF02623">
    <property type="entry name" value="FliW"/>
    <property type="match status" value="1"/>
</dbReference>
<comment type="subunit">
    <text evidence="5">Interacts with translational regulator CsrA and flagellin(s).</text>
</comment>